<proteinExistence type="predicted"/>
<evidence type="ECO:0008006" key="3">
    <source>
        <dbReference type="Google" id="ProtNLM"/>
    </source>
</evidence>
<dbReference type="SUPFAM" id="SSF141318">
    <property type="entry name" value="TM0957-like"/>
    <property type="match status" value="1"/>
</dbReference>
<dbReference type="STRING" id="1646377.BS640_03385"/>
<dbReference type="Gene3D" id="1.10.10.1260">
    <property type="entry name" value="Envelope glycoprotein gp160, DUF2291, helical domain"/>
    <property type="match status" value="1"/>
</dbReference>
<dbReference type="InterPro" id="IPR014582">
    <property type="entry name" value="UCP033535_lipo"/>
</dbReference>
<evidence type="ECO:0000313" key="1">
    <source>
        <dbReference type="EMBL" id="ORJ26786.1"/>
    </source>
</evidence>
<dbReference type="Proteomes" id="UP000192536">
    <property type="component" value="Unassembled WGS sequence"/>
</dbReference>
<reference evidence="1 2" key="1">
    <citation type="journal article" date="2017" name="Int. J. Syst. Evol. Microbiol.">
        <title>Rouxiella badensis sp. nov. and Rouxiella silvae sp. nov. isolated from peat bog soil in Germany and emendation of the genus description.</title>
        <authorList>
            <person name="Le Fleche-Mateos A."/>
            <person name="Kugler J.H."/>
            <person name="Hansen S.H."/>
            <person name="Syldatk C."/>
            <person name="Hausmann R."/>
            <person name="Lomprez F."/>
            <person name="Vandenbogaert M."/>
            <person name="Manuguerra J.C."/>
            <person name="Grimont P.A."/>
        </authorList>
    </citation>
    <scope>NUCLEOTIDE SEQUENCE [LARGE SCALE GENOMIC DNA]</scope>
    <source>
        <strain evidence="1 2">DSM 100043</strain>
    </source>
</reference>
<name>A0A1X0WJ31_9GAMM</name>
<dbReference type="EMBL" id="MRWE01000004">
    <property type="protein sequence ID" value="ORJ26786.1"/>
    <property type="molecule type" value="Genomic_DNA"/>
</dbReference>
<evidence type="ECO:0000313" key="2">
    <source>
        <dbReference type="Proteomes" id="UP000192536"/>
    </source>
</evidence>
<comment type="caution">
    <text evidence="1">The sequence shown here is derived from an EMBL/GenBank/DDBJ whole genome shotgun (WGS) entry which is preliminary data.</text>
</comment>
<dbReference type="Pfam" id="PF10054">
    <property type="entry name" value="DUF2291"/>
    <property type="match status" value="1"/>
</dbReference>
<gene>
    <name evidence="1" type="ORF">BS640_03385</name>
</gene>
<protein>
    <recommendedName>
        <fullName evidence="3">DUF2291 domain-containing protein</fullName>
    </recommendedName>
</protein>
<accession>A0A1X0WJ31</accession>
<dbReference type="Gene3D" id="2.40.50.420">
    <property type="entry name" value="Envelope glycoprotein gp160, DUF2291, alpha/beta domain"/>
    <property type="match status" value="1"/>
</dbReference>
<sequence length="217" mass="22837">MTTLSILSNQVTPRTLKKIGVALAVTLAVMVAIGLNTKVVKIGSTEDVAEQAFNPDSYGDKTFPQIQQSVQSRAVDAATLATALNADPAAATTKYGVGSPMPVFSVSLTGVVGEGEMGIYALKVAGMPDDIKVRLQTGPAINGTDLRDATGTLQFGDFKNQIEYQNAGSGINRAMKKAVLSNIDTQHLSGKTVKVTGVFRLLNPKNWLVTPVGMTVQ</sequence>
<dbReference type="PIRSF" id="PIRSF033535">
    <property type="entry name" value="UCP033535_plp"/>
    <property type="match status" value="1"/>
</dbReference>
<organism evidence="1 2">
    <name type="scientific">Rouxiella badensis</name>
    <dbReference type="NCBI Taxonomy" id="1646377"/>
    <lineage>
        <taxon>Bacteria</taxon>
        <taxon>Pseudomonadati</taxon>
        <taxon>Pseudomonadota</taxon>
        <taxon>Gammaproteobacteria</taxon>
        <taxon>Enterobacterales</taxon>
        <taxon>Yersiniaceae</taxon>
        <taxon>Rouxiella</taxon>
    </lineage>
</organism>
<dbReference type="AlphaFoldDB" id="A0A1X0WJ31"/>
<dbReference type="RefSeq" id="WP_084911898.1">
    <property type="nucleotide sequence ID" value="NZ_MRWE01000004.1"/>
</dbReference>
<dbReference type="InterPro" id="IPR036215">
    <property type="entry name" value="TM0957-like_sf"/>
</dbReference>
<keyword evidence="2" id="KW-1185">Reference proteome</keyword>